<dbReference type="EMBL" id="JACGCM010002394">
    <property type="protein sequence ID" value="KAF6140267.1"/>
    <property type="molecule type" value="Genomic_DNA"/>
</dbReference>
<dbReference type="InterPro" id="IPR039659">
    <property type="entry name" value="SPT5"/>
</dbReference>
<feature type="non-terminal residue" evidence="2">
    <location>
        <position position="252"/>
    </location>
</feature>
<protein>
    <submittedName>
        <fullName evidence="2">Uncharacterized protein</fullName>
    </submittedName>
</protein>
<evidence type="ECO:0000256" key="1">
    <source>
        <dbReference type="SAM" id="MobiDB-lite"/>
    </source>
</evidence>
<dbReference type="GO" id="GO:0032044">
    <property type="term" value="C:DSIF complex"/>
    <property type="evidence" value="ECO:0007669"/>
    <property type="project" value="TreeGrafter"/>
</dbReference>
<feature type="region of interest" description="Disordered" evidence="1">
    <location>
        <begin position="210"/>
        <end position="252"/>
    </location>
</feature>
<dbReference type="PANTHER" id="PTHR11125:SF8">
    <property type="entry name" value="PROTEIN RNA-DIRECTED DNA METHYLATION 3"/>
    <property type="match status" value="1"/>
</dbReference>
<feature type="region of interest" description="Disordered" evidence="1">
    <location>
        <begin position="96"/>
        <end position="116"/>
    </location>
</feature>
<proteinExistence type="predicted"/>
<dbReference type="Proteomes" id="UP000541444">
    <property type="component" value="Unassembled WGS sequence"/>
</dbReference>
<dbReference type="GO" id="GO:0003729">
    <property type="term" value="F:mRNA binding"/>
    <property type="evidence" value="ECO:0007669"/>
    <property type="project" value="TreeGrafter"/>
</dbReference>
<dbReference type="GO" id="GO:0006357">
    <property type="term" value="P:regulation of transcription by RNA polymerase II"/>
    <property type="evidence" value="ECO:0007669"/>
    <property type="project" value="InterPro"/>
</dbReference>
<dbReference type="InterPro" id="IPR014722">
    <property type="entry name" value="Rib_uL2_dom2"/>
</dbReference>
<evidence type="ECO:0000313" key="3">
    <source>
        <dbReference type="Proteomes" id="UP000541444"/>
    </source>
</evidence>
<dbReference type="GO" id="GO:0006368">
    <property type="term" value="P:transcription elongation by RNA polymerase II"/>
    <property type="evidence" value="ECO:0007669"/>
    <property type="project" value="TreeGrafter"/>
</dbReference>
<dbReference type="OrthoDB" id="28901at2759"/>
<keyword evidence="3" id="KW-1185">Reference proteome</keyword>
<comment type="caution">
    <text evidence="2">The sequence shown here is derived from an EMBL/GenBank/DDBJ whole genome shotgun (WGS) entry which is preliminary data.</text>
</comment>
<dbReference type="GO" id="GO:0032784">
    <property type="term" value="P:regulation of DNA-templated transcription elongation"/>
    <property type="evidence" value="ECO:0007669"/>
    <property type="project" value="InterPro"/>
</dbReference>
<reference evidence="2 3" key="1">
    <citation type="journal article" date="2020" name="IScience">
        <title>Genome Sequencing of the Endangered Kingdonia uniflora (Circaeasteraceae, Ranunculales) Reveals Potential Mechanisms of Evolutionary Specialization.</title>
        <authorList>
            <person name="Sun Y."/>
            <person name="Deng T."/>
            <person name="Zhang A."/>
            <person name="Moore M.J."/>
            <person name="Landis J.B."/>
            <person name="Lin N."/>
            <person name="Zhang H."/>
            <person name="Zhang X."/>
            <person name="Huang J."/>
            <person name="Zhang X."/>
            <person name="Sun H."/>
            <person name="Wang H."/>
        </authorList>
    </citation>
    <scope>NUCLEOTIDE SEQUENCE [LARGE SCALE GENOMIC DNA]</scope>
    <source>
        <strain evidence="2">TB1705</strain>
        <tissue evidence="2">Leaf</tissue>
    </source>
</reference>
<evidence type="ECO:0000313" key="2">
    <source>
        <dbReference type="EMBL" id="KAF6140267.1"/>
    </source>
</evidence>
<feature type="region of interest" description="Disordered" evidence="1">
    <location>
        <begin position="1"/>
        <end position="31"/>
    </location>
</feature>
<accession>A0A7J7LCA3</accession>
<dbReference type="Gene3D" id="2.30.30.30">
    <property type="match status" value="1"/>
</dbReference>
<feature type="compositionally biased region" description="Polar residues" evidence="1">
    <location>
        <begin position="238"/>
        <end position="252"/>
    </location>
</feature>
<dbReference type="AlphaFoldDB" id="A0A7J7LCA3"/>
<feature type="compositionally biased region" description="Basic and acidic residues" evidence="1">
    <location>
        <begin position="210"/>
        <end position="224"/>
    </location>
</feature>
<gene>
    <name evidence="2" type="ORF">GIB67_000315</name>
</gene>
<feature type="compositionally biased region" description="Polar residues" evidence="1">
    <location>
        <begin position="18"/>
        <end position="31"/>
    </location>
</feature>
<organism evidence="2 3">
    <name type="scientific">Kingdonia uniflora</name>
    <dbReference type="NCBI Taxonomy" id="39325"/>
    <lineage>
        <taxon>Eukaryota</taxon>
        <taxon>Viridiplantae</taxon>
        <taxon>Streptophyta</taxon>
        <taxon>Embryophyta</taxon>
        <taxon>Tracheophyta</taxon>
        <taxon>Spermatophyta</taxon>
        <taxon>Magnoliopsida</taxon>
        <taxon>Ranunculales</taxon>
        <taxon>Circaeasteraceae</taxon>
        <taxon>Kingdonia</taxon>
    </lineage>
</organism>
<sequence>MSPKTPSKANENIREFNRGSTSRGNTDETFSIGQTLRNRVGPLKGHLCHVMAIHPSHVIVKIDSQKNLVSVKREDLSEGSMKSVRILDSNSVKAFDEPQTQQCSMGKDERGDAWGSWETPEKYQNLSWSKPDAEDKPFGYKLKGKCTENWNNFMTRTSFGSNSWGKEKFPGGVQGGCSRDVRDNWASRKDGSWNQGDFKNDTKNIHEIVKQRESCNHSEARGENQAEVETWGAAVKSSLGQQNTGKSNEGTW</sequence>
<feature type="compositionally biased region" description="Polar residues" evidence="1">
    <location>
        <begin position="1"/>
        <end position="10"/>
    </location>
</feature>
<name>A0A7J7LCA3_9MAGN</name>
<dbReference type="PANTHER" id="PTHR11125">
    <property type="entry name" value="SUPPRESSOR OF TY 5"/>
    <property type="match status" value="1"/>
</dbReference>